<dbReference type="GeneID" id="78231105"/>
<name>E7G9Q5_9FIRM</name>
<protein>
    <submittedName>
        <fullName evidence="1">Uncharacterized protein</fullName>
    </submittedName>
</protein>
<sequence length="70" mass="8244">MVGLEKHEHVGTCQEIVQNTKMELNPNYLTKCLKQNKPYLDENHITFINARNGQKRIMKIIYHENDKMTG</sequence>
<dbReference type="RefSeq" id="WP_008788609.1">
    <property type="nucleotide sequence ID" value="NZ_AKCB01000003.1"/>
</dbReference>
<keyword evidence="2" id="KW-1185">Reference proteome</keyword>
<accession>E7G9Q5</accession>
<dbReference type="AlphaFoldDB" id="E7G9Q5"/>
<evidence type="ECO:0000313" key="2">
    <source>
        <dbReference type="Proteomes" id="UP000003157"/>
    </source>
</evidence>
<dbReference type="HOGENOM" id="CLU_2750865_0_0_9"/>
<proteinExistence type="predicted"/>
<dbReference type="Proteomes" id="UP000003157">
    <property type="component" value="Unassembled WGS sequence"/>
</dbReference>
<gene>
    <name evidence="1" type="ORF">HMPREF9488_01494</name>
</gene>
<reference evidence="1 2" key="1">
    <citation type="submission" date="2010-12" db="EMBL/GenBank/DDBJ databases">
        <title>The Genome Sequence of Coprobacillus sp. strain 29_1.</title>
        <authorList>
            <consortium name="The Broad Institute Genome Sequencing Platform"/>
            <person name="Earl A."/>
            <person name="Ward D."/>
            <person name="Feldgarden M."/>
            <person name="Gevers D."/>
            <person name="Daigneault M."/>
            <person name="Sibley C.D."/>
            <person name="White A."/>
            <person name="Strauss J."/>
            <person name="Allen-Vercoe E."/>
            <person name="Young S.K."/>
            <person name="Zeng Q."/>
            <person name="Gargeya S."/>
            <person name="Fitzgerald M."/>
            <person name="Haas B."/>
            <person name="Abouelleil A."/>
            <person name="Alvarado L."/>
            <person name="Arachchi H.M."/>
            <person name="Berlin A."/>
            <person name="Brown A."/>
            <person name="Chapman S.B."/>
            <person name="Chen Z."/>
            <person name="Dunbar C."/>
            <person name="Freedman E."/>
            <person name="Gearin G."/>
            <person name="Gellesch M."/>
            <person name="Goldberg J."/>
            <person name="Griggs A."/>
            <person name="Gujja S."/>
            <person name="Heilman E."/>
            <person name="Heiman D."/>
            <person name="Howarth C."/>
            <person name="Larson L."/>
            <person name="Lui A."/>
            <person name="MacDonald P.J.P."/>
            <person name="Mehta T."/>
            <person name="Montmayeur A."/>
            <person name="Murphy C."/>
            <person name="Neiman D."/>
            <person name="Pearson M."/>
            <person name="Priest M."/>
            <person name="Roberts A."/>
            <person name="Saif S."/>
            <person name="Shea T."/>
            <person name="Shenoy N."/>
            <person name="Sisk P."/>
            <person name="Stolte C."/>
            <person name="Sykes S."/>
            <person name="White J."/>
            <person name="Yandava C."/>
            <person name="Nusbaum C."/>
            <person name="Birren B."/>
        </authorList>
    </citation>
    <scope>NUCLEOTIDE SEQUENCE [LARGE SCALE GENOMIC DNA]</scope>
    <source>
        <strain evidence="1 2">29_1</strain>
    </source>
</reference>
<dbReference type="EMBL" id="ADKX01000026">
    <property type="protein sequence ID" value="EFW05349.1"/>
    <property type="molecule type" value="Genomic_DNA"/>
</dbReference>
<comment type="caution">
    <text evidence="1">The sequence shown here is derived from an EMBL/GenBank/DDBJ whole genome shotgun (WGS) entry which is preliminary data.</text>
</comment>
<organism evidence="1 2">
    <name type="scientific">Coprobacillus cateniformis</name>
    <dbReference type="NCBI Taxonomy" id="100884"/>
    <lineage>
        <taxon>Bacteria</taxon>
        <taxon>Bacillati</taxon>
        <taxon>Bacillota</taxon>
        <taxon>Erysipelotrichia</taxon>
        <taxon>Erysipelotrichales</taxon>
        <taxon>Coprobacillaceae</taxon>
        <taxon>Coprobacillus</taxon>
    </lineage>
</organism>
<evidence type="ECO:0000313" key="1">
    <source>
        <dbReference type="EMBL" id="EFW05349.1"/>
    </source>
</evidence>
<dbReference type="OrthoDB" id="22376at128827"/>